<dbReference type="PANTHER" id="PTHR33110:SF121">
    <property type="entry name" value="DUF295 DOMAIN-CONTAINING PROTEIN"/>
    <property type="match status" value="1"/>
</dbReference>
<proteinExistence type="predicted"/>
<sequence>MEMGAPLPDFLSGLPTKVLLMINDRIPCLVQRRRLAQACPAIRNAIRSQQQQPASRQLPWILLPRADGPSFSCVLRGCDTNSHDVDVPADARAVRYFGTYEGGCVSAAPKAQTDGHTLLNIRTHQRFGIPDVVNLGGALNFDIRTAIVAATLSSPPEHEHCVVAAICCFAPRQLVRGPCVRAFWHLGHPVPMNNDEAATAAFTGPNLEDVIHHDGAFHFLTDEEDLPVFEPLVHDDGRLEMISIGTRRFGHHRHYDGDAHIRYLVESREQLLMVVRLTPHLRQPMAAFRVFQMMQAHVSDSDGDDGGYNIAEYTWNETAPDPTKWPTTLG</sequence>
<evidence type="ECO:0000313" key="3">
    <source>
        <dbReference type="Proteomes" id="UP000479710"/>
    </source>
</evidence>
<dbReference type="PANTHER" id="PTHR33110">
    <property type="entry name" value="F-BOX/KELCH-REPEAT PROTEIN-RELATED"/>
    <property type="match status" value="1"/>
</dbReference>
<reference evidence="2 3" key="1">
    <citation type="submission" date="2019-11" db="EMBL/GenBank/DDBJ databases">
        <title>Whole genome sequence of Oryza granulata.</title>
        <authorList>
            <person name="Li W."/>
        </authorList>
    </citation>
    <scope>NUCLEOTIDE SEQUENCE [LARGE SCALE GENOMIC DNA]</scope>
    <source>
        <strain evidence="3">cv. Menghai</strain>
        <tissue evidence="2">Leaf</tissue>
    </source>
</reference>
<protein>
    <recommendedName>
        <fullName evidence="1">KIB1-4 beta-propeller domain-containing protein</fullName>
    </recommendedName>
</protein>
<dbReference type="Pfam" id="PF03478">
    <property type="entry name" value="Beta-prop_KIB1-4"/>
    <property type="match status" value="1"/>
</dbReference>
<feature type="domain" description="KIB1-4 beta-propeller" evidence="1">
    <location>
        <begin position="80"/>
        <end position="294"/>
    </location>
</feature>
<organism evidence="2 3">
    <name type="scientific">Oryza meyeriana var. granulata</name>
    <dbReference type="NCBI Taxonomy" id="110450"/>
    <lineage>
        <taxon>Eukaryota</taxon>
        <taxon>Viridiplantae</taxon>
        <taxon>Streptophyta</taxon>
        <taxon>Embryophyta</taxon>
        <taxon>Tracheophyta</taxon>
        <taxon>Spermatophyta</taxon>
        <taxon>Magnoliopsida</taxon>
        <taxon>Liliopsida</taxon>
        <taxon>Poales</taxon>
        <taxon>Poaceae</taxon>
        <taxon>BOP clade</taxon>
        <taxon>Oryzoideae</taxon>
        <taxon>Oryzeae</taxon>
        <taxon>Oryzinae</taxon>
        <taxon>Oryza</taxon>
        <taxon>Oryza meyeriana</taxon>
    </lineage>
</organism>
<name>A0A6G1EQX4_9ORYZ</name>
<comment type="caution">
    <text evidence="2">The sequence shown here is derived from an EMBL/GenBank/DDBJ whole genome shotgun (WGS) entry which is preliminary data.</text>
</comment>
<accession>A0A6G1EQX4</accession>
<dbReference type="EMBL" id="SPHZ02000003">
    <property type="protein sequence ID" value="KAF0927040.1"/>
    <property type="molecule type" value="Genomic_DNA"/>
</dbReference>
<dbReference type="InterPro" id="IPR005174">
    <property type="entry name" value="KIB1-4_b-propeller"/>
</dbReference>
<keyword evidence="3" id="KW-1185">Reference proteome</keyword>
<dbReference type="OrthoDB" id="591341at2759"/>
<dbReference type="AlphaFoldDB" id="A0A6G1EQX4"/>
<dbReference type="Proteomes" id="UP000479710">
    <property type="component" value="Unassembled WGS sequence"/>
</dbReference>
<evidence type="ECO:0000259" key="1">
    <source>
        <dbReference type="Pfam" id="PF03478"/>
    </source>
</evidence>
<gene>
    <name evidence="2" type="ORF">E2562_029261</name>
</gene>
<evidence type="ECO:0000313" key="2">
    <source>
        <dbReference type="EMBL" id="KAF0927040.1"/>
    </source>
</evidence>